<proteinExistence type="predicted"/>
<evidence type="ECO:0000313" key="3">
    <source>
        <dbReference type="Proteomes" id="UP000288259"/>
    </source>
</evidence>
<feature type="transmembrane region" description="Helical" evidence="1">
    <location>
        <begin position="198"/>
        <end position="219"/>
    </location>
</feature>
<sequence>MRKTLHKWHGWAGIIFLIPFLFVCLTGSILVFKKEIDHWLIPEVASLAPTDAPRLSLNELEDSVTAQLPDYEIGAWEIFPAGHDEADRVFVIKEGTDEWHKVHLNPYTGELQSQPTEPGHYLTDWLLELHYTLLLNDIDGLDEHLGVIITFVLAIFLTFMGISGLIIYRRFWARVFTLRWNQRLLVVFSDLHKMFGTLASPVLLVLGITGGYYSAIIYLEEWTEHADGAEHHIMTERLYADSLNIDGLVARSQDYIEGFKPTYLLFPYEPEYPLTVFGRAPTANPLLSNYGSVVNFDPWTGAYQSTYNLNEQGVGMKTLDSFRRLHFGTFGGLPVKILWCIVGLTPLLLGITGTYLWWQRRNKSARKRRRN</sequence>
<comment type="caution">
    <text evidence="2">The sequence shown here is derived from an EMBL/GenBank/DDBJ whole genome shotgun (WGS) entry which is preliminary data.</text>
</comment>
<dbReference type="Proteomes" id="UP000288259">
    <property type="component" value="Unassembled WGS sequence"/>
</dbReference>
<dbReference type="PANTHER" id="PTHR34219">
    <property type="entry name" value="IRON-REGULATED INNER MEMBRANE PROTEIN-RELATED"/>
    <property type="match status" value="1"/>
</dbReference>
<dbReference type="Pfam" id="PF03929">
    <property type="entry name" value="PepSY_TM"/>
    <property type="match status" value="1"/>
</dbReference>
<gene>
    <name evidence="2" type="ORF">CWI71_00735</name>
</gene>
<keyword evidence="1" id="KW-0472">Membrane</keyword>
<evidence type="ECO:0000313" key="2">
    <source>
        <dbReference type="EMBL" id="RUO63624.1"/>
    </source>
</evidence>
<organism evidence="2 3">
    <name type="scientific">Pseudidiomarina insulisalsae</name>
    <dbReference type="NCBI Taxonomy" id="575789"/>
    <lineage>
        <taxon>Bacteria</taxon>
        <taxon>Pseudomonadati</taxon>
        <taxon>Pseudomonadota</taxon>
        <taxon>Gammaproteobacteria</taxon>
        <taxon>Alteromonadales</taxon>
        <taxon>Idiomarinaceae</taxon>
        <taxon>Pseudidiomarina</taxon>
    </lineage>
</organism>
<dbReference type="OrthoDB" id="5294804at2"/>
<feature type="transmembrane region" description="Helical" evidence="1">
    <location>
        <begin position="12"/>
        <end position="32"/>
    </location>
</feature>
<dbReference type="AlphaFoldDB" id="A0A432YQN0"/>
<dbReference type="RefSeq" id="WP_126753332.1">
    <property type="nucleotide sequence ID" value="NZ_PIPY01000001.1"/>
</dbReference>
<evidence type="ECO:0000256" key="1">
    <source>
        <dbReference type="SAM" id="Phobius"/>
    </source>
</evidence>
<protein>
    <submittedName>
        <fullName evidence="2">Cellulose-binding protein</fullName>
    </submittedName>
</protein>
<dbReference type="EMBL" id="PIPY01000001">
    <property type="protein sequence ID" value="RUO63624.1"/>
    <property type="molecule type" value="Genomic_DNA"/>
</dbReference>
<dbReference type="PANTHER" id="PTHR34219:SF8">
    <property type="entry name" value="PEPSY DOMAIN-CONTAINING PROTEIN"/>
    <property type="match status" value="1"/>
</dbReference>
<dbReference type="InterPro" id="IPR005625">
    <property type="entry name" value="PepSY-ass_TM"/>
</dbReference>
<keyword evidence="1" id="KW-1133">Transmembrane helix</keyword>
<reference evidence="3" key="1">
    <citation type="journal article" date="2018" name="Front. Microbiol.">
        <title>Genome-Based Analysis Reveals the Taxonomy and Diversity of the Family Idiomarinaceae.</title>
        <authorList>
            <person name="Liu Y."/>
            <person name="Lai Q."/>
            <person name="Shao Z."/>
        </authorList>
    </citation>
    <scope>NUCLEOTIDE SEQUENCE [LARGE SCALE GENOMIC DNA]</scope>
    <source>
        <strain evidence="3">CVS-6</strain>
    </source>
</reference>
<keyword evidence="1" id="KW-0812">Transmembrane</keyword>
<keyword evidence="3" id="KW-1185">Reference proteome</keyword>
<name>A0A432YQN0_9GAMM</name>
<feature type="transmembrane region" description="Helical" evidence="1">
    <location>
        <begin position="145"/>
        <end position="168"/>
    </location>
</feature>
<accession>A0A432YQN0</accession>
<feature type="transmembrane region" description="Helical" evidence="1">
    <location>
        <begin position="336"/>
        <end position="358"/>
    </location>
</feature>